<dbReference type="EMBL" id="ML977311">
    <property type="protein sequence ID" value="KAF2121823.1"/>
    <property type="molecule type" value="Genomic_DNA"/>
</dbReference>
<gene>
    <name evidence="2" type="ORF">BDV96DRAFT_130118</name>
</gene>
<sequence length="164" mass="18224">MKWQLSRLGAGRGQQSRWPKNGPTGIELMEGRIQDQGTGTAKPNAESGALDVRGGRFELDSAAMGKSKRMRIGKARGMRRSQATKRWPLRGFRCRRKSWPRQSRSGTPRHGPSVQAAIGQYLRTKRKERNGGRRKASVVGWCCKGCRCRARGVSVNLSSNKGDD</sequence>
<proteinExistence type="predicted"/>
<dbReference type="Proteomes" id="UP000799770">
    <property type="component" value="Unassembled WGS sequence"/>
</dbReference>
<name>A0A6A5ZSG6_9PLEO</name>
<evidence type="ECO:0000313" key="2">
    <source>
        <dbReference type="EMBL" id="KAF2121823.1"/>
    </source>
</evidence>
<evidence type="ECO:0000256" key="1">
    <source>
        <dbReference type="SAM" id="MobiDB-lite"/>
    </source>
</evidence>
<reference evidence="2" key="1">
    <citation type="journal article" date="2020" name="Stud. Mycol.">
        <title>101 Dothideomycetes genomes: a test case for predicting lifestyles and emergence of pathogens.</title>
        <authorList>
            <person name="Haridas S."/>
            <person name="Albert R."/>
            <person name="Binder M."/>
            <person name="Bloem J."/>
            <person name="Labutti K."/>
            <person name="Salamov A."/>
            <person name="Andreopoulos B."/>
            <person name="Baker S."/>
            <person name="Barry K."/>
            <person name="Bills G."/>
            <person name="Bluhm B."/>
            <person name="Cannon C."/>
            <person name="Castanera R."/>
            <person name="Culley D."/>
            <person name="Daum C."/>
            <person name="Ezra D."/>
            <person name="Gonzalez J."/>
            <person name="Henrissat B."/>
            <person name="Kuo A."/>
            <person name="Liang C."/>
            <person name="Lipzen A."/>
            <person name="Lutzoni F."/>
            <person name="Magnuson J."/>
            <person name="Mondo S."/>
            <person name="Nolan M."/>
            <person name="Ohm R."/>
            <person name="Pangilinan J."/>
            <person name="Park H.-J."/>
            <person name="Ramirez L."/>
            <person name="Alfaro M."/>
            <person name="Sun H."/>
            <person name="Tritt A."/>
            <person name="Yoshinaga Y."/>
            <person name="Zwiers L.-H."/>
            <person name="Turgeon B."/>
            <person name="Goodwin S."/>
            <person name="Spatafora J."/>
            <person name="Crous P."/>
            <person name="Grigoriev I."/>
        </authorList>
    </citation>
    <scope>NUCLEOTIDE SEQUENCE</scope>
    <source>
        <strain evidence="2">CBS 627.86</strain>
    </source>
</reference>
<feature type="compositionally biased region" description="Basic residues" evidence="1">
    <location>
        <begin position="66"/>
        <end position="83"/>
    </location>
</feature>
<feature type="region of interest" description="Disordered" evidence="1">
    <location>
        <begin position="1"/>
        <end position="25"/>
    </location>
</feature>
<keyword evidence="3" id="KW-1185">Reference proteome</keyword>
<accession>A0A6A5ZSG6</accession>
<protein>
    <submittedName>
        <fullName evidence="2">Uncharacterized protein</fullName>
    </submittedName>
</protein>
<evidence type="ECO:0000313" key="3">
    <source>
        <dbReference type="Proteomes" id="UP000799770"/>
    </source>
</evidence>
<dbReference type="AlphaFoldDB" id="A0A6A5ZSG6"/>
<feature type="region of interest" description="Disordered" evidence="1">
    <location>
        <begin position="65"/>
        <end position="116"/>
    </location>
</feature>
<organism evidence="2 3">
    <name type="scientific">Lophiotrema nucula</name>
    <dbReference type="NCBI Taxonomy" id="690887"/>
    <lineage>
        <taxon>Eukaryota</taxon>
        <taxon>Fungi</taxon>
        <taxon>Dikarya</taxon>
        <taxon>Ascomycota</taxon>
        <taxon>Pezizomycotina</taxon>
        <taxon>Dothideomycetes</taxon>
        <taxon>Pleosporomycetidae</taxon>
        <taxon>Pleosporales</taxon>
        <taxon>Lophiotremataceae</taxon>
        <taxon>Lophiotrema</taxon>
    </lineage>
</organism>